<dbReference type="VEuPathDB" id="FungiDB:AMAG_18047"/>
<protein>
    <recommendedName>
        <fullName evidence="3">F-box domain-containing protein</fullName>
    </recommendedName>
</protein>
<sequence length="132" mass="14144">MTDWIDGVPHSVASQQRSPTPLTALPTLVLDRIVKHLACSAPRPSAAVNLARVSRICKALCQLARQASVAYFAVFAVGEFATLELVKWELGSGSPTHPRCPLHLTDLPGEEKGPANGQTDVIAAQVSWIHTL</sequence>
<reference evidence="1 2" key="1">
    <citation type="submission" date="2009-11" db="EMBL/GenBank/DDBJ databases">
        <title>Annotation of Allomyces macrogynus ATCC 38327.</title>
        <authorList>
            <consortium name="The Broad Institute Genome Sequencing Platform"/>
            <person name="Russ C."/>
            <person name="Cuomo C."/>
            <person name="Burger G."/>
            <person name="Gray M.W."/>
            <person name="Holland P.W.H."/>
            <person name="King N."/>
            <person name="Lang F.B.F."/>
            <person name="Roger A.J."/>
            <person name="Ruiz-Trillo I."/>
            <person name="Young S.K."/>
            <person name="Zeng Q."/>
            <person name="Gargeya S."/>
            <person name="Fitzgerald M."/>
            <person name="Haas B."/>
            <person name="Abouelleil A."/>
            <person name="Alvarado L."/>
            <person name="Arachchi H.M."/>
            <person name="Berlin A."/>
            <person name="Chapman S.B."/>
            <person name="Gearin G."/>
            <person name="Goldberg J."/>
            <person name="Griggs A."/>
            <person name="Gujja S."/>
            <person name="Hansen M."/>
            <person name="Heiman D."/>
            <person name="Howarth C."/>
            <person name="Larimer J."/>
            <person name="Lui A."/>
            <person name="MacDonald P.J.P."/>
            <person name="McCowen C."/>
            <person name="Montmayeur A."/>
            <person name="Murphy C."/>
            <person name="Neiman D."/>
            <person name="Pearson M."/>
            <person name="Priest M."/>
            <person name="Roberts A."/>
            <person name="Saif S."/>
            <person name="Shea T."/>
            <person name="Sisk P."/>
            <person name="Stolte C."/>
            <person name="Sykes S."/>
            <person name="Wortman J."/>
            <person name="Nusbaum C."/>
            <person name="Birren B."/>
        </authorList>
    </citation>
    <scope>NUCLEOTIDE SEQUENCE [LARGE SCALE GENOMIC DNA]</scope>
    <source>
        <strain evidence="1 2">ATCC 38327</strain>
    </source>
</reference>
<reference evidence="2" key="2">
    <citation type="submission" date="2009-11" db="EMBL/GenBank/DDBJ databases">
        <title>The Genome Sequence of Allomyces macrogynus strain ATCC 38327.</title>
        <authorList>
            <consortium name="The Broad Institute Genome Sequencing Platform"/>
            <person name="Russ C."/>
            <person name="Cuomo C."/>
            <person name="Shea T."/>
            <person name="Young S.K."/>
            <person name="Zeng Q."/>
            <person name="Koehrsen M."/>
            <person name="Haas B."/>
            <person name="Borodovsky M."/>
            <person name="Guigo R."/>
            <person name="Alvarado L."/>
            <person name="Berlin A."/>
            <person name="Borenstein D."/>
            <person name="Chen Z."/>
            <person name="Engels R."/>
            <person name="Freedman E."/>
            <person name="Gellesch M."/>
            <person name="Goldberg J."/>
            <person name="Griggs A."/>
            <person name="Gujja S."/>
            <person name="Heiman D."/>
            <person name="Hepburn T."/>
            <person name="Howarth C."/>
            <person name="Jen D."/>
            <person name="Larson L."/>
            <person name="Lewis B."/>
            <person name="Mehta T."/>
            <person name="Park D."/>
            <person name="Pearson M."/>
            <person name="Roberts A."/>
            <person name="Saif S."/>
            <person name="Shenoy N."/>
            <person name="Sisk P."/>
            <person name="Stolte C."/>
            <person name="Sykes S."/>
            <person name="Walk T."/>
            <person name="White J."/>
            <person name="Yandava C."/>
            <person name="Burger G."/>
            <person name="Gray M.W."/>
            <person name="Holland P.W.H."/>
            <person name="King N."/>
            <person name="Lang F.B.F."/>
            <person name="Roger A.J."/>
            <person name="Ruiz-Trillo I."/>
            <person name="Lander E."/>
            <person name="Nusbaum C."/>
        </authorList>
    </citation>
    <scope>NUCLEOTIDE SEQUENCE [LARGE SCALE GENOMIC DNA]</scope>
    <source>
        <strain evidence="2">ATCC 38327</strain>
    </source>
</reference>
<evidence type="ECO:0008006" key="3">
    <source>
        <dbReference type="Google" id="ProtNLM"/>
    </source>
</evidence>
<dbReference type="AlphaFoldDB" id="A0A0L0S4R2"/>
<dbReference type="EMBL" id="GG745331">
    <property type="protein sequence ID" value="KNE57416.1"/>
    <property type="molecule type" value="Genomic_DNA"/>
</dbReference>
<organism evidence="1 2">
    <name type="scientific">Allomyces macrogynus (strain ATCC 38327)</name>
    <name type="common">Allomyces javanicus var. macrogynus</name>
    <dbReference type="NCBI Taxonomy" id="578462"/>
    <lineage>
        <taxon>Eukaryota</taxon>
        <taxon>Fungi</taxon>
        <taxon>Fungi incertae sedis</taxon>
        <taxon>Blastocladiomycota</taxon>
        <taxon>Blastocladiomycetes</taxon>
        <taxon>Blastocladiales</taxon>
        <taxon>Blastocladiaceae</taxon>
        <taxon>Allomyces</taxon>
    </lineage>
</organism>
<evidence type="ECO:0000313" key="1">
    <source>
        <dbReference type="EMBL" id="KNE57416.1"/>
    </source>
</evidence>
<dbReference type="Proteomes" id="UP000054350">
    <property type="component" value="Unassembled WGS sequence"/>
</dbReference>
<gene>
    <name evidence="1" type="ORF">AMAG_18047</name>
</gene>
<keyword evidence="2" id="KW-1185">Reference proteome</keyword>
<name>A0A0L0S4R2_ALLM3</name>
<evidence type="ECO:0000313" key="2">
    <source>
        <dbReference type="Proteomes" id="UP000054350"/>
    </source>
</evidence>
<accession>A0A0L0S4R2</accession>
<proteinExistence type="predicted"/>